<sequence>MSKTSTIKSERFIHPDDPMPRVPYEQRTIAQLIYTFEQVNEGWVMFTQWIGGSVDDARFYLRLCASKLGYGLDDVPTREDAYRLSNALGNMCMDPRTHKAGGVQ</sequence>
<dbReference type="EMBL" id="VYSA01000001">
    <property type="protein sequence ID" value="KAA9110377.1"/>
    <property type="molecule type" value="Genomic_DNA"/>
</dbReference>
<gene>
    <name evidence="2" type="ORF">F6B43_01395</name>
</gene>
<proteinExistence type="predicted"/>
<reference evidence="3" key="1">
    <citation type="submission" date="2019-09" db="EMBL/GenBank/DDBJ databases">
        <title>Mumia zhuanghuii sp. nov. isolated from the intestinal contents of plateau pika (Ochotona curzoniae) in the Qinghai-Tibet plateau of China.</title>
        <authorList>
            <person name="Tian Z."/>
        </authorList>
    </citation>
    <scope>NUCLEOTIDE SEQUENCE [LARGE SCALE GENOMIC DNA]</scope>
    <source>
        <strain evidence="3">JCM 30598</strain>
    </source>
</reference>
<dbReference type="AlphaFoldDB" id="A0A5J5J2F3"/>
<comment type="caution">
    <text evidence="2">The sequence shown here is derived from an EMBL/GenBank/DDBJ whole genome shotgun (WGS) entry which is preliminary data.</text>
</comment>
<evidence type="ECO:0000313" key="2">
    <source>
        <dbReference type="EMBL" id="KAA9110377.1"/>
    </source>
</evidence>
<dbReference type="Proteomes" id="UP000325827">
    <property type="component" value="Unassembled WGS sequence"/>
</dbReference>
<name>A0A5J5J2F3_9MICO</name>
<keyword evidence="3" id="KW-1185">Reference proteome</keyword>
<feature type="region of interest" description="Disordered" evidence="1">
    <location>
        <begin position="1"/>
        <end position="20"/>
    </location>
</feature>
<dbReference type="RefSeq" id="WP_150447153.1">
    <property type="nucleotide sequence ID" value="NZ_VYSA01000001.1"/>
</dbReference>
<evidence type="ECO:0000313" key="3">
    <source>
        <dbReference type="Proteomes" id="UP000325827"/>
    </source>
</evidence>
<organism evidence="2 3">
    <name type="scientific">Microbacterium rhizomatis</name>
    <dbReference type="NCBI Taxonomy" id="1631477"/>
    <lineage>
        <taxon>Bacteria</taxon>
        <taxon>Bacillati</taxon>
        <taxon>Actinomycetota</taxon>
        <taxon>Actinomycetes</taxon>
        <taxon>Micrococcales</taxon>
        <taxon>Microbacteriaceae</taxon>
        <taxon>Microbacterium</taxon>
    </lineage>
</organism>
<feature type="compositionally biased region" description="Basic and acidic residues" evidence="1">
    <location>
        <begin position="8"/>
        <end position="19"/>
    </location>
</feature>
<protein>
    <submittedName>
        <fullName evidence="2">Uncharacterized protein</fullName>
    </submittedName>
</protein>
<evidence type="ECO:0000256" key="1">
    <source>
        <dbReference type="SAM" id="MobiDB-lite"/>
    </source>
</evidence>
<accession>A0A5J5J2F3</accession>